<proteinExistence type="predicted"/>
<dbReference type="EMBL" id="NRSZ01000388">
    <property type="protein sequence ID" value="PNY27557.1"/>
    <property type="molecule type" value="Genomic_DNA"/>
</dbReference>
<feature type="transmembrane region" description="Helical" evidence="7">
    <location>
        <begin position="99"/>
        <end position="122"/>
    </location>
</feature>
<feature type="transmembrane region" description="Helical" evidence="7">
    <location>
        <begin position="142"/>
        <end position="159"/>
    </location>
</feature>
<evidence type="ECO:0000256" key="1">
    <source>
        <dbReference type="ARBA" id="ARBA00004141"/>
    </source>
</evidence>
<dbReference type="InterPro" id="IPR011701">
    <property type="entry name" value="MFS"/>
</dbReference>
<dbReference type="InterPro" id="IPR036259">
    <property type="entry name" value="MFS_trans_sf"/>
</dbReference>
<evidence type="ECO:0000313" key="8">
    <source>
        <dbReference type="EMBL" id="PNY27557.1"/>
    </source>
</evidence>
<feature type="compositionally biased region" description="Polar residues" evidence="6">
    <location>
        <begin position="27"/>
        <end position="38"/>
    </location>
</feature>
<dbReference type="PANTHER" id="PTHR23504">
    <property type="entry name" value="MAJOR FACILITATOR SUPERFAMILY DOMAIN-CONTAINING PROTEIN 10"/>
    <property type="match status" value="1"/>
</dbReference>
<feature type="compositionally biased region" description="Basic and acidic residues" evidence="6">
    <location>
        <begin position="234"/>
        <end position="244"/>
    </location>
</feature>
<feature type="transmembrane region" description="Helical" evidence="7">
    <location>
        <begin position="414"/>
        <end position="438"/>
    </location>
</feature>
<evidence type="ECO:0000256" key="7">
    <source>
        <dbReference type="SAM" id="Phobius"/>
    </source>
</evidence>
<evidence type="ECO:0000313" key="9">
    <source>
        <dbReference type="Proteomes" id="UP000236621"/>
    </source>
</evidence>
<dbReference type="PANTHER" id="PTHR23504:SF16">
    <property type="entry name" value="TRANSPORTER, PUTATIVE (AFU_ORTHOLOGUE AFUA_1G13970)-RELATED"/>
    <property type="match status" value="1"/>
</dbReference>
<feature type="transmembrane region" description="Helical" evidence="7">
    <location>
        <begin position="458"/>
        <end position="485"/>
    </location>
</feature>
<keyword evidence="2" id="KW-0813">Transport</keyword>
<feature type="region of interest" description="Disordered" evidence="6">
    <location>
        <begin position="1"/>
        <end position="50"/>
    </location>
</feature>
<keyword evidence="3 7" id="KW-0812">Transmembrane</keyword>
<feature type="transmembrane region" description="Helical" evidence="7">
    <location>
        <begin position="319"/>
        <end position="341"/>
    </location>
</feature>
<evidence type="ECO:0000256" key="2">
    <source>
        <dbReference type="ARBA" id="ARBA00022448"/>
    </source>
</evidence>
<comment type="subcellular location">
    <subcellularLocation>
        <location evidence="1">Membrane</location>
        <topology evidence="1">Multi-pass membrane protein</topology>
    </subcellularLocation>
</comment>
<evidence type="ECO:0000256" key="4">
    <source>
        <dbReference type="ARBA" id="ARBA00022989"/>
    </source>
</evidence>
<dbReference type="Proteomes" id="UP000236621">
    <property type="component" value="Unassembled WGS sequence"/>
</dbReference>
<sequence length="648" mass="71134">MPSNEHSRSLGDDFEAGGVRMPPERGTLSSRSPWTSASPENPPEEHEPPIATAINGFANSNIQTVRHDAESQSPRTLIAREEASGGPVTWSSLPRKHQLAILFLARFVDFLHVTSLQAYAFYQIKDFDREALDARISQQAGLLQGCFTGAQVVTAILWGKAADARWCGRKWVLVVGLGGTAVSCLGYGLSTTFFWAALWRAFGGAVNGTVGIMQVHPRPMPRSRSRDGWLTQAKPHDDCRDYSGEKVSVPSILDPPHELQRRRHPRPEYEPPSCLPTRGYILTPSTVMGGMLADPGKTLPGLFGDEAVFGFQWIQDYPYALPSLMNCIFLTIVTAVVFLFLEETSKERGGRFDYGLYLGNRIRQAVFGNRKRHGGYAHVHARQQDNLMGNLSTTAEPLSTTRRLPFHRVWTRNVLFTLLTSAFYDFHLGAFTNIWSLFLSTPRYLNAGPSHQGRGLPLLFTGGLGMPASTVGLATSFLGILGMLLQATLYPPIQARLGTLRSFRYFLFLFPVAYFVAPYLSILPSSTEPPDPADGGFIWVGIVLVLLLQVTARTFTLPASIMLLNNCSPHPSVLGTIHGLGQSVSAALRTVGPVVGGWWYGYGLDIGTVTWGWWGVAFLSGFACATAMGMHEGSGHEIFLEGERDEAE</sequence>
<feature type="transmembrane region" description="Helical" evidence="7">
    <location>
        <begin position="171"/>
        <end position="198"/>
    </location>
</feature>
<organism evidence="8 9">
    <name type="scientific">Tolypocladium capitatum</name>
    <dbReference type="NCBI Taxonomy" id="45235"/>
    <lineage>
        <taxon>Eukaryota</taxon>
        <taxon>Fungi</taxon>
        <taxon>Dikarya</taxon>
        <taxon>Ascomycota</taxon>
        <taxon>Pezizomycotina</taxon>
        <taxon>Sordariomycetes</taxon>
        <taxon>Hypocreomycetidae</taxon>
        <taxon>Hypocreales</taxon>
        <taxon>Ophiocordycipitaceae</taxon>
        <taxon>Tolypocladium</taxon>
    </lineage>
</organism>
<dbReference type="GO" id="GO:0016020">
    <property type="term" value="C:membrane"/>
    <property type="evidence" value="ECO:0007669"/>
    <property type="project" value="UniProtKB-SubCell"/>
</dbReference>
<comment type="caution">
    <text evidence="8">The sequence shown here is derived from an EMBL/GenBank/DDBJ whole genome shotgun (WGS) entry which is preliminary data.</text>
</comment>
<dbReference type="AlphaFoldDB" id="A0A2K3QJ33"/>
<protein>
    <submittedName>
        <fullName evidence="8">Membrane protein</fullName>
    </submittedName>
</protein>
<reference evidence="8 9" key="1">
    <citation type="submission" date="2017-08" db="EMBL/GenBank/DDBJ databases">
        <title>Harnessing the power of phylogenomics to disentangle the directionality and signatures of interkingdom host jumping in the parasitic fungal genus Tolypocladium.</title>
        <authorList>
            <person name="Quandt C.A."/>
            <person name="Patterson W."/>
            <person name="Spatafora J.W."/>
        </authorList>
    </citation>
    <scope>NUCLEOTIDE SEQUENCE [LARGE SCALE GENOMIC DNA]</scope>
    <source>
        <strain evidence="8 9">CBS 113982</strain>
    </source>
</reference>
<feature type="transmembrane region" description="Helical" evidence="7">
    <location>
        <begin position="536"/>
        <end position="555"/>
    </location>
</feature>
<evidence type="ECO:0000256" key="6">
    <source>
        <dbReference type="SAM" id="MobiDB-lite"/>
    </source>
</evidence>
<dbReference type="SUPFAM" id="SSF103473">
    <property type="entry name" value="MFS general substrate transporter"/>
    <property type="match status" value="2"/>
</dbReference>
<evidence type="ECO:0000256" key="5">
    <source>
        <dbReference type="ARBA" id="ARBA00023136"/>
    </source>
</evidence>
<keyword evidence="4 7" id="KW-1133">Transmembrane helix</keyword>
<keyword evidence="9" id="KW-1185">Reference proteome</keyword>
<evidence type="ECO:0000256" key="3">
    <source>
        <dbReference type="ARBA" id="ARBA00022692"/>
    </source>
</evidence>
<accession>A0A2K3QJ33</accession>
<feature type="transmembrane region" description="Helical" evidence="7">
    <location>
        <begin position="505"/>
        <end position="524"/>
    </location>
</feature>
<dbReference type="GO" id="GO:0022857">
    <property type="term" value="F:transmembrane transporter activity"/>
    <property type="evidence" value="ECO:0007669"/>
    <property type="project" value="InterPro"/>
</dbReference>
<dbReference type="Gene3D" id="1.20.1250.20">
    <property type="entry name" value="MFS general substrate transporter like domains"/>
    <property type="match status" value="2"/>
</dbReference>
<gene>
    <name evidence="8" type="ORF">TCAP_02511</name>
</gene>
<name>A0A2K3QJ33_9HYPO</name>
<dbReference type="Pfam" id="PF07690">
    <property type="entry name" value="MFS_1"/>
    <property type="match status" value="1"/>
</dbReference>
<feature type="region of interest" description="Disordered" evidence="6">
    <location>
        <begin position="217"/>
        <end position="270"/>
    </location>
</feature>
<feature type="compositionally biased region" description="Basic and acidic residues" evidence="6">
    <location>
        <begin position="1"/>
        <end position="11"/>
    </location>
</feature>
<keyword evidence="5 7" id="KW-0472">Membrane</keyword>
<dbReference type="OrthoDB" id="10262656at2759"/>